<dbReference type="EMBL" id="MJBS01000090">
    <property type="protein sequence ID" value="OHE94959.1"/>
    <property type="molecule type" value="Genomic_DNA"/>
</dbReference>
<protein>
    <submittedName>
        <fullName evidence="1">Sulfite reductase flavoprotein alpha-component</fullName>
    </submittedName>
</protein>
<dbReference type="GO" id="GO:0020037">
    <property type="term" value="F:heme binding"/>
    <property type="evidence" value="ECO:0007669"/>
    <property type="project" value="InterPro"/>
</dbReference>
<reference evidence="1 2" key="1">
    <citation type="submission" date="2016-09" db="EMBL/GenBank/DDBJ databases">
        <authorList>
            <person name="Capua I."/>
            <person name="De Benedictis P."/>
            <person name="Joannis T."/>
            <person name="Lombin L.H."/>
            <person name="Cattoli G."/>
        </authorList>
    </citation>
    <scope>NUCLEOTIDE SEQUENCE [LARGE SCALE GENOMIC DNA]</scope>
    <source>
        <strain evidence="1 2">IMI 309357</strain>
    </source>
</reference>
<keyword evidence="2" id="KW-1185">Reference proteome</keyword>
<name>A0A1G4B0L3_9PEZI</name>
<dbReference type="SUPFAM" id="SSF140959">
    <property type="entry name" value="Indolic compounds 2,3-dioxygenase-like"/>
    <property type="match status" value="1"/>
</dbReference>
<dbReference type="RefSeq" id="XP_022472121.1">
    <property type="nucleotide sequence ID" value="XM_022621382.1"/>
</dbReference>
<evidence type="ECO:0000313" key="2">
    <source>
        <dbReference type="Proteomes" id="UP000176998"/>
    </source>
</evidence>
<dbReference type="GO" id="GO:0019441">
    <property type="term" value="P:L-tryptophan catabolic process to kynurenine"/>
    <property type="evidence" value="ECO:0007669"/>
    <property type="project" value="InterPro"/>
</dbReference>
<proteinExistence type="predicted"/>
<dbReference type="STRING" id="1209926.A0A1G4B0L3"/>
<evidence type="ECO:0000313" key="1">
    <source>
        <dbReference type="EMBL" id="OHE94959.1"/>
    </source>
</evidence>
<organism evidence="1 2">
    <name type="scientific">Colletotrichum orchidophilum</name>
    <dbReference type="NCBI Taxonomy" id="1209926"/>
    <lineage>
        <taxon>Eukaryota</taxon>
        <taxon>Fungi</taxon>
        <taxon>Dikarya</taxon>
        <taxon>Ascomycota</taxon>
        <taxon>Pezizomycotina</taxon>
        <taxon>Sordariomycetes</taxon>
        <taxon>Hypocreomycetidae</taxon>
        <taxon>Glomerellales</taxon>
        <taxon>Glomerellaceae</taxon>
        <taxon>Colletotrichum</taxon>
    </lineage>
</organism>
<dbReference type="GeneID" id="34562892"/>
<dbReference type="OrthoDB" id="260519at2759"/>
<gene>
    <name evidence="1" type="ORF">CORC01_09753</name>
</gene>
<feature type="non-terminal residue" evidence="1">
    <location>
        <position position="1"/>
    </location>
</feature>
<dbReference type="Proteomes" id="UP000176998">
    <property type="component" value="Unassembled WGS sequence"/>
</dbReference>
<dbReference type="AlphaFoldDB" id="A0A1G4B0L3"/>
<comment type="caution">
    <text evidence="1">The sequence shown here is derived from an EMBL/GenBank/DDBJ whole genome shotgun (WGS) entry which is preliminary data.</text>
</comment>
<dbReference type="InterPro" id="IPR037217">
    <property type="entry name" value="Trp/Indoleamine_2_3_dOase-like"/>
</dbReference>
<accession>A0A1G4B0L3</accession>
<dbReference type="GO" id="GO:0046872">
    <property type="term" value="F:metal ion binding"/>
    <property type="evidence" value="ECO:0007669"/>
    <property type="project" value="InterPro"/>
</dbReference>
<sequence length="306" mass="33916">ERRAINEIVYSENPSAGHIAQVKNVDTLVADGIYLPVFDLGMLCSIYRYEDNNDGYDGVIINSIAAKPRIEMSDDLRPSGHIGGKFSAPLSKRCPVASVPSFPPFLLEDGFHSRNKYVCFLGNEGLHLRAWLPTNLRAFIASVEYYYWIPEYVRESDDAQLMGVLDGIIEAYAGEEGLMGTHSSMIALDLHNTGIALQPGDRLVIMPLISWEEYAKIAAGLGLNTMLDRPVLLDRRWSRFAEPLETVSNHGVAAPCTKTRKLMVKDIFHRGHLAPLTQDPRHADSFVKRGVAGADDRGVACPWFTG</sequence>